<organism evidence="3 4">
    <name type="scientific">Cylindrobasidium torrendii FP15055 ss-10</name>
    <dbReference type="NCBI Taxonomy" id="1314674"/>
    <lineage>
        <taxon>Eukaryota</taxon>
        <taxon>Fungi</taxon>
        <taxon>Dikarya</taxon>
        <taxon>Basidiomycota</taxon>
        <taxon>Agaricomycotina</taxon>
        <taxon>Agaricomycetes</taxon>
        <taxon>Agaricomycetidae</taxon>
        <taxon>Agaricales</taxon>
        <taxon>Marasmiineae</taxon>
        <taxon>Physalacriaceae</taxon>
        <taxon>Cylindrobasidium</taxon>
    </lineage>
</organism>
<feature type="chain" id="PRO_5002317075" evidence="2">
    <location>
        <begin position="21"/>
        <end position="124"/>
    </location>
</feature>
<evidence type="ECO:0000313" key="3">
    <source>
        <dbReference type="EMBL" id="KIY69645.1"/>
    </source>
</evidence>
<feature type="region of interest" description="Disordered" evidence="1">
    <location>
        <begin position="32"/>
        <end position="110"/>
    </location>
</feature>
<gene>
    <name evidence="3" type="ORF">CYLTODRAFT_488717</name>
</gene>
<dbReference type="AlphaFoldDB" id="A0A0D7BHI1"/>
<dbReference type="EMBL" id="KN880480">
    <property type="protein sequence ID" value="KIY69645.1"/>
    <property type="molecule type" value="Genomic_DNA"/>
</dbReference>
<feature type="signal peptide" evidence="2">
    <location>
        <begin position="1"/>
        <end position="20"/>
    </location>
</feature>
<evidence type="ECO:0000256" key="2">
    <source>
        <dbReference type="SAM" id="SignalP"/>
    </source>
</evidence>
<reference evidence="3 4" key="1">
    <citation type="journal article" date="2015" name="Fungal Genet. Biol.">
        <title>Evolution of novel wood decay mechanisms in Agaricales revealed by the genome sequences of Fistulina hepatica and Cylindrobasidium torrendii.</title>
        <authorList>
            <person name="Floudas D."/>
            <person name="Held B.W."/>
            <person name="Riley R."/>
            <person name="Nagy L.G."/>
            <person name="Koehler G."/>
            <person name="Ransdell A.S."/>
            <person name="Younus H."/>
            <person name="Chow J."/>
            <person name="Chiniquy J."/>
            <person name="Lipzen A."/>
            <person name="Tritt A."/>
            <person name="Sun H."/>
            <person name="Haridas S."/>
            <person name="LaButti K."/>
            <person name="Ohm R.A."/>
            <person name="Kues U."/>
            <person name="Blanchette R.A."/>
            <person name="Grigoriev I.V."/>
            <person name="Minto R.E."/>
            <person name="Hibbett D.S."/>
        </authorList>
    </citation>
    <scope>NUCLEOTIDE SEQUENCE [LARGE SCALE GENOMIC DNA]</scope>
    <source>
        <strain evidence="3 4">FP15055 ss-10</strain>
    </source>
</reference>
<sequence length="124" mass="12343">MFSSTTVYLLAIANIAFIAALPTPHVPFLEVRTKHLPQDQPGSSFSGAGGQAGGGSVNQNGPNTHWVEILSNNAGNAGNANSGSSHAGPESTVNSKSNNDGLLGGLPLLGGDNNNGGLLPGLGL</sequence>
<evidence type="ECO:0000313" key="4">
    <source>
        <dbReference type="Proteomes" id="UP000054007"/>
    </source>
</evidence>
<protein>
    <submittedName>
        <fullName evidence="3">Uncharacterized protein</fullName>
    </submittedName>
</protein>
<name>A0A0D7BHI1_9AGAR</name>
<keyword evidence="4" id="KW-1185">Reference proteome</keyword>
<proteinExistence type="predicted"/>
<feature type="compositionally biased region" description="Low complexity" evidence="1">
    <location>
        <begin position="71"/>
        <end position="88"/>
    </location>
</feature>
<keyword evidence="2" id="KW-0732">Signal</keyword>
<accession>A0A0D7BHI1</accession>
<dbReference type="Proteomes" id="UP000054007">
    <property type="component" value="Unassembled WGS sequence"/>
</dbReference>
<feature type="compositionally biased region" description="Gly residues" evidence="1">
    <location>
        <begin position="47"/>
        <end position="56"/>
    </location>
</feature>
<evidence type="ECO:0000256" key="1">
    <source>
        <dbReference type="SAM" id="MobiDB-lite"/>
    </source>
</evidence>